<gene>
    <name evidence="1" type="ORF">CLUMA_CG002064</name>
</gene>
<evidence type="ECO:0000313" key="2">
    <source>
        <dbReference type="Proteomes" id="UP000183832"/>
    </source>
</evidence>
<evidence type="ECO:0000313" key="1">
    <source>
        <dbReference type="EMBL" id="CRK88285.1"/>
    </source>
</evidence>
<accession>A0A1J1HJT6</accession>
<reference evidence="1 2" key="1">
    <citation type="submission" date="2015-04" db="EMBL/GenBank/DDBJ databases">
        <authorList>
            <person name="Syromyatnikov M.Y."/>
            <person name="Popov V.N."/>
        </authorList>
    </citation>
    <scope>NUCLEOTIDE SEQUENCE [LARGE SCALE GENOMIC DNA]</scope>
</reference>
<dbReference type="AlphaFoldDB" id="A0A1J1HJT6"/>
<dbReference type="EMBL" id="CVRI01000006">
    <property type="protein sequence ID" value="CRK88285.1"/>
    <property type="molecule type" value="Genomic_DNA"/>
</dbReference>
<proteinExistence type="predicted"/>
<organism evidence="1 2">
    <name type="scientific">Clunio marinus</name>
    <dbReference type="NCBI Taxonomy" id="568069"/>
    <lineage>
        <taxon>Eukaryota</taxon>
        <taxon>Metazoa</taxon>
        <taxon>Ecdysozoa</taxon>
        <taxon>Arthropoda</taxon>
        <taxon>Hexapoda</taxon>
        <taxon>Insecta</taxon>
        <taxon>Pterygota</taxon>
        <taxon>Neoptera</taxon>
        <taxon>Endopterygota</taxon>
        <taxon>Diptera</taxon>
        <taxon>Nematocera</taxon>
        <taxon>Chironomoidea</taxon>
        <taxon>Chironomidae</taxon>
        <taxon>Clunio</taxon>
    </lineage>
</organism>
<sequence>MKVREQTVCETLSSSFQFQCCPTLAFNESFSYFKRSRMEILNETQLPTKKRRAKLHILNKEEQCKSLRNEAIEMQPETLNKSKQKQFHIYQVASRSFLHFSEPCAANTDLGQQNKYKVERKTISRNVGKGIK</sequence>
<name>A0A1J1HJT6_9DIPT</name>
<keyword evidence="2" id="KW-1185">Reference proteome</keyword>
<dbReference type="Proteomes" id="UP000183832">
    <property type="component" value="Unassembled WGS sequence"/>
</dbReference>
<protein>
    <submittedName>
        <fullName evidence="1">CLUMA_CG002064, isoform A</fullName>
    </submittedName>
</protein>